<dbReference type="GO" id="GO:0005524">
    <property type="term" value="F:ATP binding"/>
    <property type="evidence" value="ECO:0007669"/>
    <property type="project" value="UniProtKB-KW"/>
</dbReference>
<dbReference type="GO" id="GO:0000155">
    <property type="term" value="F:phosphorelay sensor kinase activity"/>
    <property type="evidence" value="ECO:0007669"/>
    <property type="project" value="InterPro"/>
</dbReference>
<keyword evidence="6" id="KW-0418">Kinase</keyword>
<dbReference type="Gene3D" id="3.30.565.10">
    <property type="entry name" value="Histidine kinase-like ATPase, C-terminal domain"/>
    <property type="match status" value="1"/>
</dbReference>
<dbReference type="AlphaFoldDB" id="A0A4V2FGI5"/>
<dbReference type="EC" id="2.7.13.3" evidence="2"/>
<dbReference type="Proteomes" id="UP000291078">
    <property type="component" value="Unassembled WGS sequence"/>
</dbReference>
<dbReference type="InterPro" id="IPR004358">
    <property type="entry name" value="Sig_transdc_His_kin-like_C"/>
</dbReference>
<evidence type="ECO:0000313" key="11">
    <source>
        <dbReference type="Proteomes" id="UP000291078"/>
    </source>
</evidence>
<comment type="caution">
    <text evidence="10">The sequence shown here is derived from an EMBL/GenBank/DDBJ whole genome shotgun (WGS) entry which is preliminary data.</text>
</comment>
<sequence>MTAADFRRPATRHDDSPPVPEAVRLVREMAQAFEQRILAGESARQRDGADSAEARKAMRQWESHLVHLSRVATLGTLAASIAHEIRQPLTAIQVETYAIQRWMRRDVPDTVEIDEGIRRIQGESERAERVISSLRALMRREPASCQPFALDAAIADVLPLVEAGLQDAAVLSTVEIEPDLPALRGDRVQIQQVVLNLLVNAVDAARTCQPGTALVRLWARRHGAGHVAIDVTDNGKGIAPEDLERIFAPFFSTKTEGMGVGLAICRLVVESHGGTIHAASEPGRTTMTILLPVGKDRG</sequence>
<dbReference type="PROSITE" id="PS50109">
    <property type="entry name" value="HIS_KIN"/>
    <property type="match status" value="1"/>
</dbReference>
<dbReference type="SUPFAM" id="SSF47384">
    <property type="entry name" value="Homodimeric domain of signal transducing histidine kinase"/>
    <property type="match status" value="1"/>
</dbReference>
<evidence type="ECO:0000256" key="5">
    <source>
        <dbReference type="ARBA" id="ARBA00022741"/>
    </source>
</evidence>
<dbReference type="SMART" id="SM00387">
    <property type="entry name" value="HATPase_c"/>
    <property type="match status" value="1"/>
</dbReference>
<dbReference type="InterPro" id="IPR003594">
    <property type="entry name" value="HATPase_dom"/>
</dbReference>
<comment type="catalytic activity">
    <reaction evidence="1">
        <text>ATP + protein L-histidine = ADP + protein N-phospho-L-histidine.</text>
        <dbReference type="EC" id="2.7.13.3"/>
    </reaction>
</comment>
<dbReference type="CDD" id="cd00082">
    <property type="entry name" value="HisKA"/>
    <property type="match status" value="1"/>
</dbReference>
<gene>
    <name evidence="10" type="ORF">EV147_3563</name>
</gene>
<keyword evidence="11" id="KW-1185">Reference proteome</keyword>
<dbReference type="InterPro" id="IPR036097">
    <property type="entry name" value="HisK_dim/P_sf"/>
</dbReference>
<reference evidence="10 11" key="1">
    <citation type="journal article" date="2015" name="Stand. Genomic Sci.">
        <title>Genomic Encyclopedia of Bacterial and Archaeal Type Strains, Phase III: the genomes of soil and plant-associated and newly described type strains.</title>
        <authorList>
            <person name="Whitman W.B."/>
            <person name="Woyke T."/>
            <person name="Klenk H.P."/>
            <person name="Zhou Y."/>
            <person name="Lilburn T.G."/>
            <person name="Beck B.J."/>
            <person name="De Vos P."/>
            <person name="Vandamme P."/>
            <person name="Eisen J.A."/>
            <person name="Garrity G."/>
            <person name="Hugenholtz P."/>
            <person name="Kyrpides N.C."/>
        </authorList>
    </citation>
    <scope>NUCLEOTIDE SEQUENCE [LARGE SCALE GENOMIC DNA]</scope>
    <source>
        <strain evidence="10 11">ASC-9842</strain>
    </source>
</reference>
<dbReference type="Gene3D" id="1.10.287.130">
    <property type="match status" value="1"/>
</dbReference>
<dbReference type="InterPro" id="IPR005467">
    <property type="entry name" value="His_kinase_dom"/>
</dbReference>
<evidence type="ECO:0000256" key="8">
    <source>
        <dbReference type="ARBA" id="ARBA00023012"/>
    </source>
</evidence>
<dbReference type="RefSeq" id="WP_198680281.1">
    <property type="nucleotide sequence ID" value="NZ_SGXM01000004.1"/>
</dbReference>
<evidence type="ECO:0000313" key="10">
    <source>
        <dbReference type="EMBL" id="RZT36899.1"/>
    </source>
</evidence>
<keyword evidence="5" id="KW-0547">Nucleotide-binding</keyword>
<evidence type="ECO:0000256" key="6">
    <source>
        <dbReference type="ARBA" id="ARBA00022777"/>
    </source>
</evidence>
<proteinExistence type="predicted"/>
<evidence type="ECO:0000256" key="4">
    <source>
        <dbReference type="ARBA" id="ARBA00022679"/>
    </source>
</evidence>
<protein>
    <recommendedName>
        <fullName evidence="2">histidine kinase</fullName>
        <ecNumber evidence="2">2.7.13.3</ecNumber>
    </recommendedName>
</protein>
<evidence type="ECO:0000256" key="7">
    <source>
        <dbReference type="ARBA" id="ARBA00022840"/>
    </source>
</evidence>
<accession>A0A4V2FGI5</accession>
<evidence type="ECO:0000256" key="1">
    <source>
        <dbReference type="ARBA" id="ARBA00000085"/>
    </source>
</evidence>
<dbReference type="SUPFAM" id="SSF55874">
    <property type="entry name" value="ATPase domain of HSP90 chaperone/DNA topoisomerase II/histidine kinase"/>
    <property type="match status" value="1"/>
</dbReference>
<keyword evidence="7" id="KW-0067">ATP-binding</keyword>
<dbReference type="EMBL" id="SGXM01000004">
    <property type="protein sequence ID" value="RZT36899.1"/>
    <property type="molecule type" value="Genomic_DNA"/>
</dbReference>
<dbReference type="Pfam" id="PF00512">
    <property type="entry name" value="HisKA"/>
    <property type="match status" value="1"/>
</dbReference>
<name>A0A4V2FGI5_9BURK</name>
<evidence type="ECO:0000256" key="3">
    <source>
        <dbReference type="ARBA" id="ARBA00022553"/>
    </source>
</evidence>
<keyword evidence="8" id="KW-0902">Two-component regulatory system</keyword>
<organism evidence="10 11">
    <name type="scientific">Cupriavidus agavae</name>
    <dbReference type="NCBI Taxonomy" id="1001822"/>
    <lineage>
        <taxon>Bacteria</taxon>
        <taxon>Pseudomonadati</taxon>
        <taxon>Pseudomonadota</taxon>
        <taxon>Betaproteobacteria</taxon>
        <taxon>Burkholderiales</taxon>
        <taxon>Burkholderiaceae</taxon>
        <taxon>Cupriavidus</taxon>
    </lineage>
</organism>
<dbReference type="SMART" id="SM00388">
    <property type="entry name" value="HisKA"/>
    <property type="match status" value="1"/>
</dbReference>
<dbReference type="InterPro" id="IPR036890">
    <property type="entry name" value="HATPase_C_sf"/>
</dbReference>
<keyword evidence="3" id="KW-0597">Phosphoprotein</keyword>
<dbReference type="Pfam" id="PF02518">
    <property type="entry name" value="HATPase_c"/>
    <property type="match status" value="1"/>
</dbReference>
<dbReference type="InterPro" id="IPR003661">
    <property type="entry name" value="HisK_dim/P_dom"/>
</dbReference>
<dbReference type="PANTHER" id="PTHR43065">
    <property type="entry name" value="SENSOR HISTIDINE KINASE"/>
    <property type="match status" value="1"/>
</dbReference>
<dbReference type="PANTHER" id="PTHR43065:SF10">
    <property type="entry name" value="PEROXIDE STRESS-ACTIVATED HISTIDINE KINASE MAK3"/>
    <property type="match status" value="1"/>
</dbReference>
<keyword evidence="4" id="KW-0808">Transferase</keyword>
<evidence type="ECO:0000256" key="2">
    <source>
        <dbReference type="ARBA" id="ARBA00012438"/>
    </source>
</evidence>
<feature type="domain" description="Histidine kinase" evidence="9">
    <location>
        <begin position="80"/>
        <end position="295"/>
    </location>
</feature>
<evidence type="ECO:0000259" key="9">
    <source>
        <dbReference type="PROSITE" id="PS50109"/>
    </source>
</evidence>
<dbReference type="PRINTS" id="PR00344">
    <property type="entry name" value="BCTRLSENSOR"/>
</dbReference>